<dbReference type="AlphaFoldDB" id="A0AAV3JXA7"/>
<organism evidence="6 7">
    <name type="scientific">Acinetobacter baumannii EGD-HP18</name>
    <dbReference type="NCBI Taxonomy" id="1358412"/>
    <lineage>
        <taxon>Bacteria</taxon>
        <taxon>Pseudomonadati</taxon>
        <taxon>Pseudomonadota</taxon>
        <taxon>Gammaproteobacteria</taxon>
        <taxon>Moraxellales</taxon>
        <taxon>Moraxellaceae</taxon>
        <taxon>Acinetobacter</taxon>
        <taxon>Acinetobacter calcoaceticus/baumannii complex</taxon>
    </lineage>
</organism>
<dbReference type="SUPFAM" id="SSF53098">
    <property type="entry name" value="Ribonuclease H-like"/>
    <property type="match status" value="1"/>
</dbReference>
<dbReference type="NCBIfam" id="NF033587">
    <property type="entry name" value="transpos_IS6"/>
    <property type="match status" value="1"/>
</dbReference>
<dbReference type="Gene3D" id="3.30.420.10">
    <property type="entry name" value="Ribonuclease H-like superfamily/Ribonuclease H"/>
    <property type="match status" value="1"/>
</dbReference>
<keyword evidence="3" id="KW-0238">DNA-binding</keyword>
<dbReference type="InterPro" id="IPR047930">
    <property type="entry name" value="Transpos_IS6"/>
</dbReference>
<proteinExistence type="predicted"/>
<accession>A0AAV3JXA7</accession>
<evidence type="ECO:0000256" key="4">
    <source>
        <dbReference type="ARBA" id="ARBA00023172"/>
    </source>
</evidence>
<evidence type="ECO:0000313" key="6">
    <source>
        <dbReference type="EMBL" id="ERH68368.1"/>
    </source>
</evidence>
<evidence type="ECO:0000259" key="5">
    <source>
        <dbReference type="Pfam" id="PF13610"/>
    </source>
</evidence>
<dbReference type="GO" id="GO:0003677">
    <property type="term" value="F:DNA binding"/>
    <property type="evidence" value="ECO:0007669"/>
    <property type="project" value="UniProtKB-KW"/>
</dbReference>
<name>A0AAV3JXA7_ACIBA</name>
<dbReference type="GO" id="GO:0032196">
    <property type="term" value="P:transposition"/>
    <property type="evidence" value="ECO:0007669"/>
    <property type="project" value="UniProtKB-KW"/>
</dbReference>
<evidence type="ECO:0000256" key="3">
    <source>
        <dbReference type="ARBA" id="ARBA00023125"/>
    </source>
</evidence>
<evidence type="ECO:0000313" key="7">
    <source>
        <dbReference type="Proteomes" id="UP000016517"/>
    </source>
</evidence>
<dbReference type="InterPro" id="IPR036397">
    <property type="entry name" value="RNaseH_sf"/>
</dbReference>
<protein>
    <submittedName>
        <fullName evidence="6">Transposase</fullName>
    </submittedName>
</protein>
<dbReference type="InterPro" id="IPR012337">
    <property type="entry name" value="RNaseH-like_sf"/>
</dbReference>
<dbReference type="PANTHER" id="PTHR35528">
    <property type="entry name" value="BLL1675 PROTEIN"/>
    <property type="match status" value="1"/>
</dbReference>
<comment type="caution">
    <text evidence="6">The sequence shown here is derived from an EMBL/GenBank/DDBJ whole genome shotgun (WGS) entry which is preliminary data.</text>
</comment>
<comment type="function">
    <text evidence="1">Involved in the transposition of the insertion sequence.</text>
</comment>
<reference evidence="6 7" key="1">
    <citation type="submission" date="2013-08" db="EMBL/GenBank/DDBJ databases">
        <title>Study of Ammonical-Nitrogen removal by Nitrification Denitrification process using lab isolates.</title>
        <authorList>
            <person name="Khardenavis A.A."/>
            <person name="Pal R.R."/>
            <person name="Kapley A."/>
            <person name="Qureshi A."/>
            <person name="Purohit H.J."/>
        </authorList>
    </citation>
    <scope>NUCLEOTIDE SEQUENCE [LARGE SCALE GENOMIC DNA]</scope>
    <source>
        <strain evidence="6 7">EGD-HP18</strain>
    </source>
</reference>
<evidence type="ECO:0000256" key="2">
    <source>
        <dbReference type="ARBA" id="ARBA00022578"/>
    </source>
</evidence>
<feature type="domain" description="DDE" evidence="5">
    <location>
        <begin position="42"/>
        <end position="178"/>
    </location>
</feature>
<keyword evidence="4" id="KW-0233">DNA recombination</keyword>
<dbReference type="PANTHER" id="PTHR35528:SF3">
    <property type="entry name" value="BLL1675 PROTEIN"/>
    <property type="match status" value="1"/>
</dbReference>
<sequence>MLAERGVNVDHTTIYRWVQRYAPEMEKRLRWYWRNPKDRHLWHLDETYVKVNGKWAYLYRAVDQRGHTLDFYLSARRNTHSAYCFLGKILNHVKKWQIPRVINTDKAHTYGRALSRLKHEGKCPEDLEHRQIKYKNNVIECDHGKLKRIIKATLGFKSMKTAYATIKGIEVMRALRKAQASLFYNGNILGEVWLVNKVFGL</sequence>
<keyword evidence="2" id="KW-0815">Transposition</keyword>
<dbReference type="GO" id="GO:0006310">
    <property type="term" value="P:DNA recombination"/>
    <property type="evidence" value="ECO:0007669"/>
    <property type="project" value="UniProtKB-KW"/>
</dbReference>
<dbReference type="InterPro" id="IPR052183">
    <property type="entry name" value="IS_Transposase"/>
</dbReference>
<dbReference type="EMBL" id="AVST01000076">
    <property type="protein sequence ID" value="ERH68368.1"/>
    <property type="molecule type" value="Genomic_DNA"/>
</dbReference>
<dbReference type="Proteomes" id="UP000016517">
    <property type="component" value="Unassembled WGS sequence"/>
</dbReference>
<dbReference type="InterPro" id="IPR032874">
    <property type="entry name" value="DDE_dom"/>
</dbReference>
<evidence type="ECO:0000256" key="1">
    <source>
        <dbReference type="ARBA" id="ARBA00002286"/>
    </source>
</evidence>
<dbReference type="Pfam" id="PF13610">
    <property type="entry name" value="DDE_Tnp_IS240"/>
    <property type="match status" value="1"/>
</dbReference>
<gene>
    <name evidence="6" type="ORF">N173_19310</name>
</gene>